<proteinExistence type="predicted"/>
<protein>
    <submittedName>
        <fullName evidence="1">Uncharacterized protein</fullName>
    </submittedName>
</protein>
<gene>
    <name evidence="1" type="ORF">ACFSR5_06130</name>
</gene>
<comment type="caution">
    <text evidence="1">The sequence shown here is derived from an EMBL/GenBank/DDBJ whole genome shotgun (WGS) entry which is preliminary data.</text>
</comment>
<keyword evidence="2" id="KW-1185">Reference proteome</keyword>
<dbReference type="RefSeq" id="WP_380901771.1">
    <property type="nucleotide sequence ID" value="NZ_JBHUEG010000007.1"/>
</dbReference>
<accession>A0ABW5KFK6</accession>
<reference evidence="2" key="1">
    <citation type="journal article" date="2019" name="Int. J. Syst. Evol. Microbiol.">
        <title>The Global Catalogue of Microorganisms (GCM) 10K type strain sequencing project: providing services to taxonomists for standard genome sequencing and annotation.</title>
        <authorList>
            <consortium name="The Broad Institute Genomics Platform"/>
            <consortium name="The Broad Institute Genome Sequencing Center for Infectious Disease"/>
            <person name="Wu L."/>
            <person name="Ma J."/>
        </authorList>
    </citation>
    <scope>NUCLEOTIDE SEQUENCE [LARGE SCALE GENOMIC DNA]</scope>
    <source>
        <strain evidence="2">KCTC 42662</strain>
    </source>
</reference>
<sequence>MVRQELHRHGSALRAAITVCHRHLKYFYRVTYGDRIVGVGLFHDDNLFCTLAMTLDEQGDTLMFGHFSEDSPIDRFDVARLNMFFEHWQVVDQQPH</sequence>
<dbReference type="EMBL" id="JBHULR010000003">
    <property type="protein sequence ID" value="MFD2547223.1"/>
    <property type="molecule type" value="Genomic_DNA"/>
</dbReference>
<evidence type="ECO:0000313" key="2">
    <source>
        <dbReference type="Proteomes" id="UP001597545"/>
    </source>
</evidence>
<dbReference type="Proteomes" id="UP001597545">
    <property type="component" value="Unassembled WGS sequence"/>
</dbReference>
<name>A0ABW5KFK6_9SPHI</name>
<evidence type="ECO:0000313" key="1">
    <source>
        <dbReference type="EMBL" id="MFD2547223.1"/>
    </source>
</evidence>
<organism evidence="1 2">
    <name type="scientific">Sphingobacterium suaedae</name>
    <dbReference type="NCBI Taxonomy" id="1686402"/>
    <lineage>
        <taxon>Bacteria</taxon>
        <taxon>Pseudomonadati</taxon>
        <taxon>Bacteroidota</taxon>
        <taxon>Sphingobacteriia</taxon>
        <taxon>Sphingobacteriales</taxon>
        <taxon>Sphingobacteriaceae</taxon>
        <taxon>Sphingobacterium</taxon>
    </lineage>
</organism>